<gene>
    <name evidence="2" type="ORF">CS528_01555</name>
</gene>
<name>A0A3S5XZV9_9MOLU</name>
<dbReference type="RefSeq" id="WP_099651131.1">
    <property type="nucleotide sequence ID" value="NZ_CP024411.1"/>
</dbReference>
<proteinExistence type="predicted"/>
<dbReference type="AlphaFoldDB" id="A0A3S5XZV9"/>
<dbReference type="EMBL" id="CP024411">
    <property type="protein sequence ID" value="ATQ35449.1"/>
    <property type="molecule type" value="Genomic_DNA"/>
</dbReference>
<keyword evidence="1" id="KW-1133">Transmembrane helix</keyword>
<keyword evidence="1" id="KW-0812">Transmembrane</keyword>
<evidence type="ECO:0000313" key="3">
    <source>
        <dbReference type="Proteomes" id="UP000232226"/>
    </source>
</evidence>
<evidence type="ECO:0000313" key="2">
    <source>
        <dbReference type="EMBL" id="ATQ35449.1"/>
    </source>
</evidence>
<dbReference type="KEGG" id="ment:CS528_01555"/>
<keyword evidence="3" id="KW-1185">Reference proteome</keyword>
<reference evidence="2 3" key="1">
    <citation type="submission" date="2017-10" db="EMBL/GenBank/DDBJ databases">
        <title>Complete Genome Sequence of Mesoplasma entomophilum.</title>
        <authorList>
            <person name="Knight T.F."/>
            <person name="Citino T."/>
            <person name="Rubinstein R."/>
            <person name="Neuschaefer Z."/>
        </authorList>
    </citation>
    <scope>NUCLEOTIDE SEQUENCE [LARGE SCALE GENOMIC DNA]</scope>
    <source>
        <strain evidence="2 3">TAC</strain>
    </source>
</reference>
<protein>
    <submittedName>
        <fullName evidence="2">Uncharacterized protein</fullName>
    </submittedName>
</protein>
<evidence type="ECO:0000256" key="1">
    <source>
        <dbReference type="SAM" id="Phobius"/>
    </source>
</evidence>
<organism evidence="2 3">
    <name type="scientific">Mesoplasma entomophilum</name>
    <dbReference type="NCBI Taxonomy" id="2149"/>
    <lineage>
        <taxon>Bacteria</taxon>
        <taxon>Bacillati</taxon>
        <taxon>Mycoplasmatota</taxon>
        <taxon>Mollicutes</taxon>
        <taxon>Entomoplasmatales</taxon>
        <taxon>Entomoplasmataceae</taxon>
        <taxon>Mesoplasma</taxon>
    </lineage>
</organism>
<dbReference type="Proteomes" id="UP000232226">
    <property type="component" value="Chromosome"/>
</dbReference>
<accession>A0A3S5XZV9</accession>
<feature type="transmembrane region" description="Helical" evidence="1">
    <location>
        <begin position="680"/>
        <end position="700"/>
    </location>
</feature>
<keyword evidence="1" id="KW-0472">Membrane</keyword>
<sequence length="879" mass="107060">MRLEDLHCLKENKVKNILRLKIELEKGINSSDWNNEIRQAIKYIDDNLNSFLKEVEREEIVYIFCIWNLLEIYKKINKDLKLELLYRFIILLEKKVINFFDENLFNKYLNAFFAIDKKILFKKVNNNYVEIEFKNFSNQASLDWFEQKEKIIWLINKFKNDNDLILYSNDFNYDFSIYPKNLKTPIDVLLYYFLNNNEEKSCIKLSKSLKNGYDKRFSMQVLNKFFSKELLEYYKERFQYEKYIVKWIPFILVNKTVSTVNDLWKVIDENCRVQNLENDYTFLYIEIFRFYNKKISEKNFKILIEQNKIVNNIYKQELEKKNSYNYLRLVDENFYDRSFLNLDNTVTFSTQNVKDVYEKEANFIKNADRKKKALIFALKAKEILNEEMYFIGNLMEQIWIQKENFEEIIFDIIGLTKSNSKELSEMFFDVNENEIEWVQKNIFLITSLLKDVVNSKIINNNLIEYLALLDEKKEEVDEVNFKVFLGKLNDFFIIKYKYSEHEKSKYIFNYISDDFVRKIDQMFCNTKIKKTITVEEKILNIKNVYIENYNNLNELHKYEANCKNNILIFAILFESMRFEGSDIHIFNMRGFMLNSGTQKMQKYYLEKIKETDKDMALLFIIFNLVWFSYWRNGKFLIDVSEKMIGSDFLIEQIEKRKEKIVQFTKDDLHKKLNEKFKASYIFDFSLIGMLNIFISSYWFFSKKQVSQESLMIFLNQKNQLNTMNCLIHLFHGFDYLINEKKFNKMWQFITSTEKPIKKMLQISLRSDLDTNNWLKEKELEDMWNYIDKDSKTNWFLYEQKYLNEINNKIFLFQYFLIFEDIKKYNPKIRISKSAYDLINDENFSFVNYNKVYIFIEKWKIKKEFETLKSNIEILEKINF</sequence>